<proteinExistence type="predicted"/>
<evidence type="ECO:0000256" key="1">
    <source>
        <dbReference type="SAM" id="SignalP"/>
    </source>
</evidence>
<organism evidence="2 3">
    <name type="scientific">Streptomyces guryensis</name>
    <dbReference type="NCBI Taxonomy" id="2886947"/>
    <lineage>
        <taxon>Bacteria</taxon>
        <taxon>Bacillati</taxon>
        <taxon>Actinomycetota</taxon>
        <taxon>Actinomycetes</taxon>
        <taxon>Kitasatosporales</taxon>
        <taxon>Streptomycetaceae</taxon>
        <taxon>Streptomyces</taxon>
    </lineage>
</organism>
<sequence length="170" mass="17845">MSLKNSRLRLASVALVVAVSGLAMASPAMAATQHTVAGAAARSPEQAPAILTDFVDLPTSGLAADSAAHEFTVTYRNDSSADRTVAPQLLVESPEAGPFLAPSDIRLERRKADGCWEAVQVGSQTGTLFTDLSTAQRTLHAGETLTQVYRLTVINPQAKGTVAPRVALYN</sequence>
<name>A0A9Q3VUE1_9ACTN</name>
<dbReference type="RefSeq" id="WP_232652848.1">
    <property type="nucleotide sequence ID" value="NZ_JAJSBI010000022.1"/>
</dbReference>
<feature type="signal peptide" evidence="1">
    <location>
        <begin position="1"/>
        <end position="30"/>
    </location>
</feature>
<reference evidence="2" key="1">
    <citation type="submission" date="2021-12" db="EMBL/GenBank/DDBJ databases">
        <authorList>
            <person name="Lee J.-H."/>
            <person name="Kim S.-B."/>
        </authorList>
    </citation>
    <scope>NUCLEOTIDE SEQUENCE</scope>
    <source>
        <strain evidence="2">NR30</strain>
    </source>
</reference>
<protein>
    <submittedName>
        <fullName evidence="2">Signal peptide protein</fullName>
    </submittedName>
</protein>
<dbReference type="EMBL" id="JAJSBI010000022">
    <property type="protein sequence ID" value="MCD9878641.1"/>
    <property type="molecule type" value="Genomic_DNA"/>
</dbReference>
<feature type="chain" id="PRO_5040438103" evidence="1">
    <location>
        <begin position="31"/>
        <end position="170"/>
    </location>
</feature>
<keyword evidence="3" id="KW-1185">Reference proteome</keyword>
<accession>A0A9Q3VUE1</accession>
<comment type="caution">
    <text evidence="2">The sequence shown here is derived from an EMBL/GenBank/DDBJ whole genome shotgun (WGS) entry which is preliminary data.</text>
</comment>
<evidence type="ECO:0000313" key="3">
    <source>
        <dbReference type="Proteomes" id="UP001108029"/>
    </source>
</evidence>
<keyword evidence="1" id="KW-0732">Signal</keyword>
<dbReference type="AlphaFoldDB" id="A0A9Q3VUE1"/>
<evidence type="ECO:0000313" key="2">
    <source>
        <dbReference type="EMBL" id="MCD9878641.1"/>
    </source>
</evidence>
<gene>
    <name evidence="2" type="ORF">LJ657_34550</name>
</gene>
<dbReference type="Proteomes" id="UP001108029">
    <property type="component" value="Unassembled WGS sequence"/>
</dbReference>